<feature type="domain" description="VOC" evidence="1">
    <location>
        <begin position="12"/>
        <end position="127"/>
    </location>
</feature>
<organism evidence="2 3">
    <name type="scientific">Halogeometricum luteum</name>
    <dbReference type="NCBI Taxonomy" id="2950537"/>
    <lineage>
        <taxon>Archaea</taxon>
        <taxon>Methanobacteriati</taxon>
        <taxon>Methanobacteriota</taxon>
        <taxon>Stenosarchaea group</taxon>
        <taxon>Halobacteria</taxon>
        <taxon>Halobacteriales</taxon>
        <taxon>Haloferacaceae</taxon>
        <taxon>Halogeometricum</taxon>
    </lineage>
</organism>
<dbReference type="PANTHER" id="PTHR43279">
    <property type="entry name" value="CATECHOL-2,3-DIOXYGENASE"/>
    <property type="match status" value="1"/>
</dbReference>
<dbReference type="Gene3D" id="3.10.180.10">
    <property type="entry name" value="2,3-Dihydroxybiphenyl 1,2-Dioxygenase, domain 1"/>
    <property type="match status" value="2"/>
</dbReference>
<dbReference type="SUPFAM" id="SSF54593">
    <property type="entry name" value="Glyoxalase/Bleomycin resistance protein/Dihydroxybiphenyl dioxygenase"/>
    <property type="match status" value="2"/>
</dbReference>
<name>A0ABU2FZ78_9EURY</name>
<dbReference type="InterPro" id="IPR037523">
    <property type="entry name" value="VOC_core"/>
</dbReference>
<sequence>MTRTPLVPDAARIGRTALTVADIAATTAFYRDVVGLSVLTETEERATLGVDGTALLVLRRDDDAPPRNDDEAGLFHTAFRVPSRAALGAALERVRDRSEPSGASDHDVSEALYLSDPEGNGVEIYADRPRAEWPRDEDGTINMGTAPLDLDDLLSASDGAAAAPSGTTVGHIHLEATSLPASRSFYADTLGLGVQSESPSALFLAAGDYHHHLGVNVWNGRTRPAGGRGVAWFEFLLPDGDALTAVRRGLAAAGVSVAERDDGFEVTDPSGVAVRFRAE</sequence>
<evidence type="ECO:0000313" key="3">
    <source>
        <dbReference type="Proteomes" id="UP001254813"/>
    </source>
</evidence>
<accession>A0ABU2FZ78</accession>
<dbReference type="Pfam" id="PF00903">
    <property type="entry name" value="Glyoxalase"/>
    <property type="match status" value="2"/>
</dbReference>
<feature type="domain" description="VOC" evidence="1">
    <location>
        <begin position="168"/>
        <end position="279"/>
    </location>
</feature>
<dbReference type="Proteomes" id="UP001254813">
    <property type="component" value="Unassembled WGS sequence"/>
</dbReference>
<dbReference type="InterPro" id="IPR004360">
    <property type="entry name" value="Glyas_Fos-R_dOase_dom"/>
</dbReference>
<evidence type="ECO:0000313" key="2">
    <source>
        <dbReference type="EMBL" id="MDS0293831.1"/>
    </source>
</evidence>
<keyword evidence="3" id="KW-1185">Reference proteome</keyword>
<reference evidence="2 3" key="1">
    <citation type="submission" date="2022-06" db="EMBL/GenBank/DDBJ databases">
        <title>Halogeometricum sp. a new haloarchaeum isolate from saline soil.</title>
        <authorList>
            <person name="Strakova D."/>
            <person name="Galisteo C."/>
            <person name="Sanchez-Porro C."/>
            <person name="Ventosa A."/>
        </authorList>
    </citation>
    <scope>NUCLEOTIDE SEQUENCE [LARGE SCALE GENOMIC DNA]</scope>
    <source>
        <strain evidence="3">S3BR25-2</strain>
    </source>
</reference>
<protein>
    <submittedName>
        <fullName evidence="2">VOC family protein</fullName>
    </submittedName>
</protein>
<dbReference type="RefSeq" id="WP_310927687.1">
    <property type="nucleotide sequence ID" value="NZ_JAMQOQ010000002.1"/>
</dbReference>
<gene>
    <name evidence="2" type="ORF">NDI79_06560</name>
</gene>
<proteinExistence type="predicted"/>
<evidence type="ECO:0000259" key="1">
    <source>
        <dbReference type="PROSITE" id="PS51819"/>
    </source>
</evidence>
<dbReference type="CDD" id="cd16359">
    <property type="entry name" value="VOC_BsCatE_like_C"/>
    <property type="match status" value="1"/>
</dbReference>
<comment type="caution">
    <text evidence="2">The sequence shown here is derived from an EMBL/GenBank/DDBJ whole genome shotgun (WGS) entry which is preliminary data.</text>
</comment>
<dbReference type="InterPro" id="IPR029068">
    <property type="entry name" value="Glyas_Bleomycin-R_OHBP_Dase"/>
</dbReference>
<dbReference type="EMBL" id="JAMQOQ010000002">
    <property type="protein sequence ID" value="MDS0293831.1"/>
    <property type="molecule type" value="Genomic_DNA"/>
</dbReference>
<dbReference type="PROSITE" id="PS51819">
    <property type="entry name" value="VOC"/>
    <property type="match status" value="2"/>
</dbReference>
<dbReference type="PANTHER" id="PTHR43279:SF1">
    <property type="entry name" value="CATECHOL-2,3-DIOXYGENASE"/>
    <property type="match status" value="1"/>
</dbReference>